<feature type="region of interest" description="Disordered" evidence="1">
    <location>
        <begin position="51"/>
        <end position="74"/>
    </location>
</feature>
<accession>A0A381WX51</accession>
<feature type="transmembrane region" description="Helical" evidence="2">
    <location>
        <begin position="6"/>
        <end position="24"/>
    </location>
</feature>
<organism evidence="3">
    <name type="scientific">marine metagenome</name>
    <dbReference type="NCBI Taxonomy" id="408172"/>
    <lineage>
        <taxon>unclassified sequences</taxon>
        <taxon>metagenomes</taxon>
        <taxon>ecological metagenomes</taxon>
    </lineage>
</organism>
<gene>
    <name evidence="3" type="ORF">METZ01_LOCUS109864</name>
</gene>
<dbReference type="EMBL" id="UINC01013154">
    <property type="protein sequence ID" value="SVA57010.1"/>
    <property type="molecule type" value="Genomic_DNA"/>
</dbReference>
<name>A0A381WX51_9ZZZZ</name>
<keyword evidence="2" id="KW-1133">Transmembrane helix</keyword>
<keyword evidence="2" id="KW-0472">Membrane</keyword>
<keyword evidence="2" id="KW-0812">Transmembrane</keyword>
<protein>
    <submittedName>
        <fullName evidence="3">Uncharacterized protein</fullName>
    </submittedName>
</protein>
<dbReference type="AlphaFoldDB" id="A0A381WX51"/>
<reference evidence="3" key="1">
    <citation type="submission" date="2018-05" db="EMBL/GenBank/DDBJ databases">
        <authorList>
            <person name="Lanie J.A."/>
            <person name="Ng W.-L."/>
            <person name="Kazmierczak K.M."/>
            <person name="Andrzejewski T.M."/>
            <person name="Davidsen T.M."/>
            <person name="Wayne K.J."/>
            <person name="Tettelin H."/>
            <person name="Glass J.I."/>
            <person name="Rusch D."/>
            <person name="Podicherti R."/>
            <person name="Tsui H.-C.T."/>
            <person name="Winkler M.E."/>
        </authorList>
    </citation>
    <scope>NUCLEOTIDE SEQUENCE</scope>
</reference>
<evidence type="ECO:0000313" key="3">
    <source>
        <dbReference type="EMBL" id="SVA57010.1"/>
    </source>
</evidence>
<evidence type="ECO:0000256" key="2">
    <source>
        <dbReference type="SAM" id="Phobius"/>
    </source>
</evidence>
<proteinExistence type="predicted"/>
<sequence>MNKTLIIFGLVIIVIGILVAVLNISKKQESFDNIENFDLLRTITEAFWEDEKKDEKKQKKKEQKTESAATEAQIQTEGVLSQGLSVEAAVESETARKLSKKTCMKSVIDYATSLVEQAKIAQDRSARALEFVQEIQKNL</sequence>
<evidence type="ECO:0000256" key="1">
    <source>
        <dbReference type="SAM" id="MobiDB-lite"/>
    </source>
</evidence>